<feature type="domain" description="Glutaminyl-tRNA synthetase class Ib non-specific RNA-binding" evidence="13">
    <location>
        <begin position="260"/>
        <end position="338"/>
    </location>
</feature>
<dbReference type="Gene3D" id="2.30.30.100">
    <property type="match status" value="1"/>
</dbReference>
<dbReference type="Gene3D" id="3.40.50.620">
    <property type="entry name" value="HUPs"/>
    <property type="match status" value="1"/>
</dbReference>
<keyword evidence="17" id="KW-1185">Reference proteome</keyword>
<comment type="catalytic activity">
    <reaction evidence="9">
        <text>tRNA(Gln) + L-glutamine + ATP = L-glutaminyl-tRNA(Gln) + AMP + diphosphate</text>
        <dbReference type="Rhea" id="RHEA:20121"/>
        <dbReference type="Rhea" id="RHEA-COMP:9662"/>
        <dbReference type="Rhea" id="RHEA-COMP:9681"/>
        <dbReference type="ChEBI" id="CHEBI:30616"/>
        <dbReference type="ChEBI" id="CHEBI:33019"/>
        <dbReference type="ChEBI" id="CHEBI:58359"/>
        <dbReference type="ChEBI" id="CHEBI:78442"/>
        <dbReference type="ChEBI" id="CHEBI:78521"/>
        <dbReference type="ChEBI" id="CHEBI:456215"/>
        <dbReference type="EC" id="6.1.1.18"/>
    </reaction>
</comment>
<dbReference type="Gene3D" id="1.10.10.2420">
    <property type="match status" value="1"/>
</dbReference>
<dbReference type="InterPro" id="IPR007639">
    <property type="entry name" value="Gln-tRNA-synth_Ib_RNA-bd_N"/>
</dbReference>
<dbReference type="Pfam" id="PF04558">
    <property type="entry name" value="tRNA_synt_1c_R1"/>
    <property type="match status" value="1"/>
</dbReference>
<keyword evidence="4 10" id="KW-0547">Nucleotide-binding</keyword>
<comment type="similarity">
    <text evidence="1 10">Belongs to the class-I aminoacyl-tRNA synthetase family.</text>
</comment>
<comment type="caution">
    <text evidence="16">The sequence shown here is derived from an EMBL/GenBank/DDBJ whole genome shotgun (WGS) entry which is preliminary data.</text>
</comment>
<dbReference type="Pfam" id="PF20974">
    <property type="entry name" value="tRNA-synt_1c_C2"/>
    <property type="match status" value="1"/>
</dbReference>
<dbReference type="NCBIfam" id="TIGR00440">
    <property type="entry name" value="glnS"/>
    <property type="match status" value="1"/>
</dbReference>
<evidence type="ECO:0000259" key="14">
    <source>
        <dbReference type="Pfam" id="PF04558"/>
    </source>
</evidence>
<name>A0A6G0TYQ9_APHGL</name>
<evidence type="ECO:0000256" key="1">
    <source>
        <dbReference type="ARBA" id="ARBA00005594"/>
    </source>
</evidence>
<dbReference type="InterPro" id="IPR042559">
    <property type="entry name" value="Gln-tRNA-synth_Ib_RNA-bd_N_2"/>
</dbReference>
<dbReference type="OrthoDB" id="10250478at2759"/>
<evidence type="ECO:0000259" key="13">
    <source>
        <dbReference type="Pfam" id="PF04557"/>
    </source>
</evidence>
<protein>
    <recommendedName>
        <fullName evidence="2">glutamine--tRNA ligase</fullName>
        <ecNumber evidence="2">6.1.1.18</ecNumber>
    </recommendedName>
    <alternativeName>
        <fullName evidence="8">Glutaminyl-tRNA synthetase</fullName>
    </alternativeName>
</protein>
<feature type="domain" description="Glutamyl/glutaminyl-tRNA synthetase class Ib anti-codon binding" evidence="12">
    <location>
        <begin position="650"/>
        <end position="749"/>
    </location>
</feature>
<dbReference type="PANTHER" id="PTHR43097:SF4">
    <property type="entry name" value="GLUTAMINE--TRNA LIGASE"/>
    <property type="match status" value="1"/>
</dbReference>
<dbReference type="InterPro" id="IPR020058">
    <property type="entry name" value="Glu/Gln-tRNA-synth_Ib_cat-dom"/>
</dbReference>
<dbReference type="InterPro" id="IPR004514">
    <property type="entry name" value="Gln-tRNA-synth"/>
</dbReference>
<dbReference type="GO" id="GO:0006425">
    <property type="term" value="P:glutaminyl-tRNA aminoacylation"/>
    <property type="evidence" value="ECO:0007669"/>
    <property type="project" value="InterPro"/>
</dbReference>
<dbReference type="PRINTS" id="PR00987">
    <property type="entry name" value="TRNASYNTHGLU"/>
</dbReference>
<dbReference type="SUPFAM" id="SSF50715">
    <property type="entry name" value="Ribosomal protein L25-like"/>
    <property type="match status" value="1"/>
</dbReference>
<keyword evidence="6 10" id="KW-0648">Protein biosynthesis</keyword>
<dbReference type="InterPro" id="IPR020056">
    <property type="entry name" value="Rbsml_bL25/Gln-tRNA_synth_N"/>
</dbReference>
<dbReference type="SUPFAM" id="SSF52374">
    <property type="entry name" value="Nucleotidylyl transferase"/>
    <property type="match status" value="1"/>
</dbReference>
<dbReference type="GO" id="GO:0005524">
    <property type="term" value="F:ATP binding"/>
    <property type="evidence" value="ECO:0007669"/>
    <property type="project" value="UniProtKB-KW"/>
</dbReference>
<dbReference type="FunFam" id="1.10.1160.10:FF:000001">
    <property type="entry name" value="Glutamine--tRNA ligase"/>
    <property type="match status" value="1"/>
</dbReference>
<feature type="domain" description="Glutaminyl-tRNA synthetase class Ib non-specific RNA-binding" evidence="14">
    <location>
        <begin position="101"/>
        <end position="257"/>
    </location>
</feature>
<dbReference type="Pfam" id="PF03950">
    <property type="entry name" value="tRNA-synt_1c_C"/>
    <property type="match status" value="1"/>
</dbReference>
<evidence type="ECO:0000256" key="3">
    <source>
        <dbReference type="ARBA" id="ARBA00022598"/>
    </source>
</evidence>
<dbReference type="Pfam" id="PF11095">
    <property type="entry name" value="Gemin7"/>
    <property type="match status" value="1"/>
</dbReference>
<dbReference type="PANTHER" id="PTHR43097">
    <property type="entry name" value="GLUTAMINE-TRNA LIGASE"/>
    <property type="match status" value="1"/>
</dbReference>
<accession>A0A6G0TYQ9</accession>
<dbReference type="InterPro" id="IPR020338">
    <property type="entry name" value="SMN_gemin7"/>
</dbReference>
<evidence type="ECO:0000256" key="7">
    <source>
        <dbReference type="ARBA" id="ARBA00023146"/>
    </source>
</evidence>
<keyword evidence="3 10" id="KW-0436">Ligase</keyword>
<dbReference type="Pfam" id="PF04557">
    <property type="entry name" value="tRNA_synt_1c_R2"/>
    <property type="match status" value="1"/>
</dbReference>
<dbReference type="Proteomes" id="UP000475862">
    <property type="component" value="Unassembled WGS sequence"/>
</dbReference>
<dbReference type="PROSITE" id="PS00178">
    <property type="entry name" value="AA_TRNA_LIGASE_I"/>
    <property type="match status" value="1"/>
</dbReference>
<dbReference type="InterPro" id="IPR011035">
    <property type="entry name" value="Ribosomal_bL25/Gln-tRNA_synth"/>
</dbReference>
<evidence type="ECO:0000259" key="11">
    <source>
        <dbReference type="Pfam" id="PF00749"/>
    </source>
</evidence>
<dbReference type="FunFam" id="1.10.8.1290:FF:000002">
    <property type="entry name" value="Glutamine--tRNA ligase cytoplasmic"/>
    <property type="match status" value="1"/>
</dbReference>
<proteinExistence type="inferred from homology"/>
<dbReference type="InterPro" id="IPR001412">
    <property type="entry name" value="aa-tRNA-synth_I_CS"/>
</dbReference>
<feature type="domain" description="tRNA synthetases class I (E and Q) anti-codon binding" evidence="15">
    <location>
        <begin position="762"/>
        <end position="836"/>
    </location>
</feature>
<dbReference type="EC" id="6.1.1.18" evidence="2"/>
<evidence type="ECO:0000259" key="15">
    <source>
        <dbReference type="Pfam" id="PF20974"/>
    </source>
</evidence>
<dbReference type="InterPro" id="IPR042558">
    <property type="entry name" value="Gln-tRNA-synth_Ib_RNA-bd_N_1"/>
</dbReference>
<dbReference type="GO" id="GO:0034719">
    <property type="term" value="C:SMN-Sm protein complex"/>
    <property type="evidence" value="ECO:0007669"/>
    <property type="project" value="InterPro"/>
</dbReference>
<dbReference type="InterPro" id="IPR049437">
    <property type="entry name" value="tRNA-synt_1c_C2"/>
</dbReference>
<dbReference type="Gene3D" id="2.40.240.10">
    <property type="entry name" value="Ribosomal Protein L25, Chain P"/>
    <property type="match status" value="2"/>
</dbReference>
<dbReference type="InterPro" id="IPR000924">
    <property type="entry name" value="Glu/Gln-tRNA-synth"/>
</dbReference>
<dbReference type="FunFam" id="1.10.10.2420:FF:000001">
    <property type="entry name" value="Glutamine--tRNA ligase cytoplasmic"/>
    <property type="match status" value="1"/>
</dbReference>
<dbReference type="GO" id="GO:0004819">
    <property type="term" value="F:glutamine-tRNA ligase activity"/>
    <property type="evidence" value="ECO:0007669"/>
    <property type="project" value="UniProtKB-EC"/>
</dbReference>
<dbReference type="Pfam" id="PF00749">
    <property type="entry name" value="tRNA-synt_1c"/>
    <property type="match status" value="1"/>
</dbReference>
<evidence type="ECO:0000256" key="8">
    <source>
        <dbReference type="ARBA" id="ARBA00030466"/>
    </source>
</evidence>
<dbReference type="AlphaFoldDB" id="A0A6G0TYQ9"/>
<keyword evidence="5 10" id="KW-0067">ATP-binding</keyword>
<dbReference type="GO" id="GO:0017101">
    <property type="term" value="C:aminoacyl-tRNA synthetase multienzyme complex"/>
    <property type="evidence" value="ECO:0007669"/>
    <property type="project" value="UniProtKB-ARBA"/>
</dbReference>
<organism evidence="16 17">
    <name type="scientific">Aphis glycines</name>
    <name type="common">Soybean aphid</name>
    <dbReference type="NCBI Taxonomy" id="307491"/>
    <lineage>
        <taxon>Eukaryota</taxon>
        <taxon>Metazoa</taxon>
        <taxon>Ecdysozoa</taxon>
        <taxon>Arthropoda</taxon>
        <taxon>Hexapoda</taxon>
        <taxon>Insecta</taxon>
        <taxon>Pterygota</taxon>
        <taxon>Neoptera</taxon>
        <taxon>Paraneoptera</taxon>
        <taxon>Hemiptera</taxon>
        <taxon>Sternorrhyncha</taxon>
        <taxon>Aphidomorpha</taxon>
        <taxon>Aphidoidea</taxon>
        <taxon>Aphididae</taxon>
        <taxon>Aphidini</taxon>
        <taxon>Aphis</taxon>
        <taxon>Aphis</taxon>
    </lineage>
</organism>
<gene>
    <name evidence="16" type="ORF">AGLY_004489</name>
</gene>
<reference evidence="16 17" key="1">
    <citation type="submission" date="2019-08" db="EMBL/GenBank/DDBJ databases">
        <title>The genome of the soybean aphid Biotype 1, its phylome, world population structure and adaptation to the North American continent.</title>
        <authorList>
            <person name="Giordano R."/>
            <person name="Donthu R.K."/>
            <person name="Hernandez A.G."/>
            <person name="Wright C.L."/>
            <person name="Zimin A.V."/>
        </authorList>
    </citation>
    <scope>NUCLEOTIDE SEQUENCE [LARGE SCALE GENOMIC DNA]</scope>
    <source>
        <tissue evidence="16">Whole aphids</tissue>
    </source>
</reference>
<keyword evidence="7 10" id="KW-0030">Aminoacyl-tRNA synthetase</keyword>
<dbReference type="InterPro" id="IPR050132">
    <property type="entry name" value="Gln/Glu-tRNA_Ligase"/>
</dbReference>
<dbReference type="CDD" id="cd00807">
    <property type="entry name" value="GlnRS_core"/>
    <property type="match status" value="1"/>
</dbReference>
<evidence type="ECO:0000256" key="2">
    <source>
        <dbReference type="ARBA" id="ARBA00012836"/>
    </source>
</evidence>
<feature type="domain" description="Glutamyl/glutaminyl-tRNA synthetase class Ib catalytic" evidence="11">
    <location>
        <begin position="348"/>
        <end position="630"/>
    </location>
</feature>
<dbReference type="InterPro" id="IPR014729">
    <property type="entry name" value="Rossmann-like_a/b/a_fold"/>
</dbReference>
<dbReference type="InterPro" id="IPR020059">
    <property type="entry name" value="Glu/Gln-tRNA-synth_Ib_codon-bd"/>
</dbReference>
<dbReference type="Gene3D" id="1.10.8.1290">
    <property type="entry name" value="Glutaminyl-tRNA synthetase, non-specific RNA binding region part 1, domain 1"/>
    <property type="match status" value="1"/>
</dbReference>
<sequence length="858" mass="98224">MKVRAVFAYVYNNRLLSSYMDSREQIAASFLRERFLDIISKLEGNFTATLYDNSLVKATFVATTGAYDHIAVEDLHTPIGIVSSALIRTKDIQSLILKMSDLDLFVSIGLSEAKAKETLKNKNLTSNLKSVINEFPKTNQPLTNYGTLLYHLASKLKSQDSKYVSLIDSYIFENKLDTTQRIDCCLDYLRSLINENIDLLELDKACGVGIVITIDEIKQKVEEIISQNKNELLEKRYKFNTGGLMQEVRKQLVWADGKAIKNEVDSQILNILGAKTEADLAPVQKQKKVKEIKPIEKKTLAYKPLSIEEVMSKVDFHKPGENFKTDGYVITKNTEMLLTQHLKETSGKVITRFPPEPNGILHIGHAKAININFGFAKASGGECILRYDDTNPEKEEEKYFTGIKEMVEWLGYKPHRITHSSDYFDQLYNWAISLTKKGLAYVCHQKQQDMQGFNPPPSPWRNRPVEENLSLLNDMKNGIFDEGEATLRMKVTLEEGKQDPVAYRIKFLPHHRTKDKWCIYPTYDYTHCLCDSIENITHSLCTKEFQNRRSTYYWLCNSLDLYCPVQWEYGRLNMNYTVVSKRKIGKLIENKIVNDWDDPRLFTLSALRRRGFPAESINSFCARMGVTGAQAIVDPQMLESEVQDFLNLTATRTMVALEPLKIIITNFDKLNKPYSVSVPDFPSDPDKGWHDIKFSSVLYIESSDFSQNADKDYRRLTIDQTVGLRYAGIVIKVIKVITVGTTIEEIHVEATDVKTAPKPKAFIHWVSNPIEIEVRLYDRLFMHKNPEDTNQVPNGYLSDINSDSLKIVNAYADIHILKSPVLKNYQFERLGYFCVDLDSNDTKLVFNRTITLKDGSSK</sequence>
<dbReference type="FunFam" id="3.90.800.10:FF:000001">
    <property type="entry name" value="Glutamine--tRNA ligase"/>
    <property type="match status" value="1"/>
</dbReference>
<dbReference type="FunFam" id="3.40.50.620:FF:000037">
    <property type="entry name" value="Glutamine--tRNA ligase cytoplasmic"/>
    <property type="match status" value="1"/>
</dbReference>
<evidence type="ECO:0000313" key="16">
    <source>
        <dbReference type="EMBL" id="KAE9541244.1"/>
    </source>
</evidence>
<dbReference type="EMBL" id="VYZN01000013">
    <property type="protein sequence ID" value="KAE9541244.1"/>
    <property type="molecule type" value="Genomic_DNA"/>
</dbReference>
<evidence type="ECO:0000259" key="12">
    <source>
        <dbReference type="Pfam" id="PF03950"/>
    </source>
</evidence>
<evidence type="ECO:0000256" key="6">
    <source>
        <dbReference type="ARBA" id="ARBA00022917"/>
    </source>
</evidence>
<dbReference type="InterPro" id="IPR007638">
    <property type="entry name" value="Gln-tRNA-synth_Ib_RNA-bd_2"/>
</dbReference>
<dbReference type="GO" id="GO:0005829">
    <property type="term" value="C:cytosol"/>
    <property type="evidence" value="ECO:0007669"/>
    <property type="project" value="TreeGrafter"/>
</dbReference>
<evidence type="ECO:0000256" key="10">
    <source>
        <dbReference type="RuleBase" id="RU363037"/>
    </source>
</evidence>
<evidence type="ECO:0000256" key="4">
    <source>
        <dbReference type="ARBA" id="ARBA00022741"/>
    </source>
</evidence>
<evidence type="ECO:0000256" key="5">
    <source>
        <dbReference type="ARBA" id="ARBA00022840"/>
    </source>
</evidence>
<dbReference type="FunFam" id="2.40.240.10:FF:000007">
    <property type="entry name" value="Glutamine--tRNA ligase"/>
    <property type="match status" value="1"/>
</dbReference>
<evidence type="ECO:0000256" key="9">
    <source>
        <dbReference type="ARBA" id="ARBA00048270"/>
    </source>
</evidence>
<evidence type="ECO:0000313" key="17">
    <source>
        <dbReference type="Proteomes" id="UP000475862"/>
    </source>
</evidence>